<feature type="region of interest" description="Disordered" evidence="1">
    <location>
        <begin position="1"/>
        <end position="22"/>
    </location>
</feature>
<name>A0A371DNS5_9APHY</name>
<proteinExistence type="predicted"/>
<dbReference type="EMBL" id="KZ857385">
    <property type="protein sequence ID" value="RDX54181.1"/>
    <property type="molecule type" value="Genomic_DNA"/>
</dbReference>
<sequence length="57" mass="6212">MKLFLNPLRPRTPSPAPKSAPAGQCMTYMRMQLSSTVTCDPPGGPPSVSHCLSWLIR</sequence>
<evidence type="ECO:0000256" key="1">
    <source>
        <dbReference type="SAM" id="MobiDB-lite"/>
    </source>
</evidence>
<organism evidence="2 3">
    <name type="scientific">Lentinus brumalis</name>
    <dbReference type="NCBI Taxonomy" id="2498619"/>
    <lineage>
        <taxon>Eukaryota</taxon>
        <taxon>Fungi</taxon>
        <taxon>Dikarya</taxon>
        <taxon>Basidiomycota</taxon>
        <taxon>Agaricomycotina</taxon>
        <taxon>Agaricomycetes</taxon>
        <taxon>Polyporales</taxon>
        <taxon>Polyporaceae</taxon>
        <taxon>Lentinus</taxon>
    </lineage>
</organism>
<evidence type="ECO:0000313" key="3">
    <source>
        <dbReference type="Proteomes" id="UP000256964"/>
    </source>
</evidence>
<gene>
    <name evidence="2" type="ORF">OH76DRAFT_1398500</name>
</gene>
<keyword evidence="3" id="KW-1185">Reference proteome</keyword>
<protein>
    <submittedName>
        <fullName evidence="2">Uncharacterized protein</fullName>
    </submittedName>
</protein>
<dbReference type="AlphaFoldDB" id="A0A371DNS5"/>
<reference evidence="2 3" key="1">
    <citation type="journal article" date="2018" name="Biotechnol. Biofuels">
        <title>Integrative visual omics of the white-rot fungus Polyporus brumalis exposes the biotechnological potential of its oxidative enzymes for delignifying raw plant biomass.</title>
        <authorList>
            <person name="Miyauchi S."/>
            <person name="Rancon A."/>
            <person name="Drula E."/>
            <person name="Hage H."/>
            <person name="Chaduli D."/>
            <person name="Favel A."/>
            <person name="Grisel S."/>
            <person name="Henrissat B."/>
            <person name="Herpoel-Gimbert I."/>
            <person name="Ruiz-Duenas F.J."/>
            <person name="Chevret D."/>
            <person name="Hainaut M."/>
            <person name="Lin J."/>
            <person name="Wang M."/>
            <person name="Pangilinan J."/>
            <person name="Lipzen A."/>
            <person name="Lesage-Meessen L."/>
            <person name="Navarro D."/>
            <person name="Riley R."/>
            <person name="Grigoriev I.V."/>
            <person name="Zhou S."/>
            <person name="Raouche S."/>
            <person name="Rosso M.N."/>
        </authorList>
    </citation>
    <scope>NUCLEOTIDE SEQUENCE [LARGE SCALE GENOMIC DNA]</scope>
    <source>
        <strain evidence="2 3">BRFM 1820</strain>
    </source>
</reference>
<dbReference type="Proteomes" id="UP000256964">
    <property type="component" value="Unassembled WGS sequence"/>
</dbReference>
<evidence type="ECO:0000313" key="2">
    <source>
        <dbReference type="EMBL" id="RDX54181.1"/>
    </source>
</evidence>
<accession>A0A371DNS5</accession>